<dbReference type="OrthoDB" id="3225323at2"/>
<dbReference type="PROSITE" id="PS51318">
    <property type="entry name" value="TAT"/>
    <property type="match status" value="1"/>
</dbReference>
<dbReference type="EMBL" id="FNRY01000001">
    <property type="protein sequence ID" value="SEC13010.1"/>
    <property type="molecule type" value="Genomic_DNA"/>
</dbReference>
<dbReference type="PANTHER" id="PTHR35340:SF6">
    <property type="entry name" value="ASST-DOMAIN-CONTAINING PROTEIN"/>
    <property type="match status" value="1"/>
</dbReference>
<dbReference type="GO" id="GO:0016740">
    <property type="term" value="F:transferase activity"/>
    <property type="evidence" value="ECO:0007669"/>
    <property type="project" value="UniProtKB-KW"/>
</dbReference>
<dbReference type="InterPro" id="IPR039535">
    <property type="entry name" value="ASST-like"/>
</dbReference>
<dbReference type="RefSeq" id="WP_091185341.1">
    <property type="nucleotide sequence ID" value="NZ_FNRY01000001.1"/>
</dbReference>
<name>A0A1H4Q0F0_9MICO</name>
<dbReference type="Proteomes" id="UP000199183">
    <property type="component" value="Unassembled WGS sequence"/>
</dbReference>
<feature type="transmembrane region" description="Helical" evidence="1">
    <location>
        <begin position="17"/>
        <end position="39"/>
    </location>
</feature>
<protein>
    <submittedName>
        <fullName evidence="2">Arylsulfotransferase (ASST)</fullName>
    </submittedName>
</protein>
<dbReference type="AlphaFoldDB" id="A0A1H4Q0F0"/>
<dbReference type="InterPro" id="IPR006311">
    <property type="entry name" value="TAT_signal"/>
</dbReference>
<reference evidence="2 3" key="1">
    <citation type="submission" date="2016-10" db="EMBL/GenBank/DDBJ databases">
        <authorList>
            <person name="de Groot N.N."/>
        </authorList>
    </citation>
    <scope>NUCLEOTIDE SEQUENCE [LARGE SCALE GENOMIC DNA]</scope>
    <source>
        <strain evidence="2 3">DSM 21799</strain>
    </source>
</reference>
<proteinExistence type="predicted"/>
<dbReference type="SUPFAM" id="SSF50998">
    <property type="entry name" value="Quinoprotein alcohol dehydrogenase-like"/>
    <property type="match status" value="1"/>
</dbReference>
<keyword evidence="1" id="KW-0472">Membrane</keyword>
<organism evidence="2 3">
    <name type="scientific">Paramicrobacterium humi</name>
    <dbReference type="NCBI Taxonomy" id="640635"/>
    <lineage>
        <taxon>Bacteria</taxon>
        <taxon>Bacillati</taxon>
        <taxon>Actinomycetota</taxon>
        <taxon>Actinomycetes</taxon>
        <taxon>Micrococcales</taxon>
        <taxon>Microbacteriaceae</taxon>
        <taxon>Paramicrobacterium</taxon>
    </lineage>
</organism>
<keyword evidence="3" id="KW-1185">Reference proteome</keyword>
<keyword evidence="1" id="KW-1133">Transmembrane helix</keyword>
<evidence type="ECO:0000313" key="3">
    <source>
        <dbReference type="Proteomes" id="UP000199183"/>
    </source>
</evidence>
<dbReference type="InterPro" id="IPR011047">
    <property type="entry name" value="Quinoprotein_ADH-like_sf"/>
</dbReference>
<dbReference type="Pfam" id="PF14269">
    <property type="entry name" value="Arylsulfotran_2"/>
    <property type="match status" value="1"/>
</dbReference>
<gene>
    <name evidence="2" type="ORF">SAMN04489806_2672</name>
</gene>
<dbReference type="PANTHER" id="PTHR35340">
    <property type="entry name" value="PQQ ENZYME REPEAT PROTEIN-RELATED"/>
    <property type="match status" value="1"/>
</dbReference>
<sequence>MSSDDEKDPRGVSRRHVLGLSAAALGGAVVGGIAVWGGGQFLENAHDAQDGEKKDAGDDEPKEPALRRFVSTALTIAAVQSWRKPGATPASGYLFASPRTDMFTGGILDDDGEPVWIAPTGVDTGDVRVQTYRGKPVLTYWAGHVGAGNGQGTGYILDNSYRQIAVVRAGAGCLADLHEFTLTDRDTALVTAYPIVRTDLRPLGGPRDGYMYGCRVQEIDVATGKVLLDWDMLAHVPLDESAKRIDDDTTGADAEHAFDPFHINSADAAGDRLLVSARHTSALYALDRRTGEVLWRLGGSASDFTIPDDAAFSWQHDARWHGPDRISLFDNNGVKGDEGISAGLILAVDESAKSVTLDRAFRYGKYKGYAMGNTQLLEDGSVLVGWGSAPAATEFTADGEAVFGLTELGTGSYRVYRHAWTGKPAAPPAVAAQADDDGTTRAYMSWNGATDVASWRLLAGPSEAKLSEVATAKRTGFETSIAIPASADAAVIRAEARDSGGAVLGSSAIVALRAAT</sequence>
<evidence type="ECO:0000313" key="2">
    <source>
        <dbReference type="EMBL" id="SEC13010.1"/>
    </source>
</evidence>
<keyword evidence="2" id="KW-0808">Transferase</keyword>
<evidence type="ECO:0000256" key="1">
    <source>
        <dbReference type="SAM" id="Phobius"/>
    </source>
</evidence>
<dbReference type="InterPro" id="IPR053143">
    <property type="entry name" value="Arylsulfate_ST"/>
</dbReference>
<keyword evidence="1" id="KW-0812">Transmembrane</keyword>
<dbReference type="STRING" id="640635.SAMN04489806_2672"/>
<accession>A0A1H4Q0F0</accession>